<reference evidence="1 2" key="1">
    <citation type="submission" date="2016-10" db="EMBL/GenBank/DDBJ databases">
        <authorList>
            <person name="de Groot N.N."/>
        </authorList>
    </citation>
    <scope>NUCLEOTIDE SEQUENCE [LARGE SCALE GENOMIC DNA]</scope>
    <source>
        <strain evidence="1 2">Nv1</strain>
    </source>
</reference>
<dbReference type="EMBL" id="FOBH01000005">
    <property type="protein sequence ID" value="SEL14325.1"/>
    <property type="molecule type" value="Genomic_DNA"/>
</dbReference>
<protein>
    <recommendedName>
        <fullName evidence="3">Glycosaminoglycan attachment site</fullName>
    </recommendedName>
</protein>
<dbReference type="AlphaFoldDB" id="A0A1H7MUF9"/>
<evidence type="ECO:0000313" key="1">
    <source>
        <dbReference type="EMBL" id="SEL14325.1"/>
    </source>
</evidence>
<dbReference type="Proteomes" id="UP000198620">
    <property type="component" value="Unassembled WGS sequence"/>
</dbReference>
<keyword evidence="2" id="KW-1185">Reference proteome</keyword>
<accession>A0A1H7MUF9</accession>
<sequence>MLRAISKKQFDAYCYVRQPIVRVYSREIAWFEAVNRKLLAFIVFDCTDSDFGHIILGRDSRKLFRCISVSGNFFATSEEAYADLETAIIPFINDGQDFYPQGDEVVPPHEIFSPFVKEEKQHPYFKMLANEERFEAARNLIKEIAYSFVDVDGNYIQQFQSDGFDARLWELYLYVYLYNAGFEFIRDEVEIGPDGQVRSVFLTPSTTPTIKTVKSEQHTYKHKTIPSKFFKQPNSENVSAVLYSNAATITTFNRMGKLAGLGSRDIKMIRQGMKAHPDPSSFHPIPFAADVDDPDYEEAWGDSIVMYHNPDALHPVDPFPDISHIIYDEATDEFSAILNPNEIFSSVTFVLVPTAAED</sequence>
<evidence type="ECO:0008006" key="3">
    <source>
        <dbReference type="Google" id="ProtNLM"/>
    </source>
</evidence>
<proteinExistence type="predicted"/>
<evidence type="ECO:0000313" key="2">
    <source>
        <dbReference type="Proteomes" id="UP000198620"/>
    </source>
</evidence>
<organism evidence="1 2">
    <name type="scientific">Nitrosovibrio tenuis</name>
    <dbReference type="NCBI Taxonomy" id="1233"/>
    <lineage>
        <taxon>Bacteria</taxon>
        <taxon>Pseudomonadati</taxon>
        <taxon>Pseudomonadota</taxon>
        <taxon>Betaproteobacteria</taxon>
        <taxon>Nitrosomonadales</taxon>
        <taxon>Nitrosomonadaceae</taxon>
        <taxon>Nitrosovibrio</taxon>
    </lineage>
</organism>
<name>A0A1H7MUF9_9PROT</name>
<gene>
    <name evidence="1" type="ORF">SAMN05216387_105201</name>
</gene>